<name>A0A645B0L9_9ZZZZ</name>
<evidence type="ECO:0000313" key="1">
    <source>
        <dbReference type="EMBL" id="MPM58588.1"/>
    </source>
</evidence>
<sequence>MGRGGLFVGTLNSIPVCEAAIALGAHGAAGYVSGDDWEQAASAFLRGNRLSRLLLVETGPARADALLLAPSETPLRSGGGEFGNFCDRIGNNEVMLWSK</sequence>
<protein>
    <submittedName>
        <fullName evidence="1">Uncharacterized protein</fullName>
    </submittedName>
</protein>
<dbReference type="EMBL" id="VSSQ01016845">
    <property type="protein sequence ID" value="MPM58588.1"/>
    <property type="molecule type" value="Genomic_DNA"/>
</dbReference>
<proteinExistence type="predicted"/>
<dbReference type="AlphaFoldDB" id="A0A645B0L9"/>
<organism evidence="1">
    <name type="scientific">bioreactor metagenome</name>
    <dbReference type="NCBI Taxonomy" id="1076179"/>
    <lineage>
        <taxon>unclassified sequences</taxon>
        <taxon>metagenomes</taxon>
        <taxon>ecological metagenomes</taxon>
    </lineage>
</organism>
<reference evidence="1" key="1">
    <citation type="submission" date="2019-08" db="EMBL/GenBank/DDBJ databases">
        <authorList>
            <person name="Kucharzyk K."/>
            <person name="Murdoch R.W."/>
            <person name="Higgins S."/>
            <person name="Loffler F."/>
        </authorList>
    </citation>
    <scope>NUCLEOTIDE SEQUENCE</scope>
</reference>
<gene>
    <name evidence="1" type="ORF">SDC9_105419</name>
</gene>
<comment type="caution">
    <text evidence="1">The sequence shown here is derived from an EMBL/GenBank/DDBJ whole genome shotgun (WGS) entry which is preliminary data.</text>
</comment>
<accession>A0A645B0L9</accession>